<sequence>MSFTEKGVVEEVMSGLGSIITTNREMTGRVAGVYHWLQANNTDSLGDVGLNVQNRSLNTEGRFDDLVSLISSPCDGVSSQDPDCYCAPASVRVTDDRAFSLEERIDDTVFGKQTRREAKKVVTHHSSLTQRHRGHLNITILNDPLPTLDGMVMLQSHSLVNSPCTLSVKYSSMSVFGEVALAAPVAVFKLSQDFNNDQFPNKVNLGVGAYRTDEGKPWVLPVVKKVEKVIVHDDSLNHEYLPILGLPEFRSSASKIALGEDSPAIQENRVGAVQCLGGTGALKMGAEFLRRFYNGNNNTNTPVYVSSPTWENHNAVFANSGFDDVRPYKYWDAENRGLDLAGFLGDLESCPAHSIFVLHACAHNPTGTDPTQEQWQLIAEVMMRRQLFVFFDSAYQGFASGNLDKDAWAVRYFVSMGFEMFCAQSFSKNFGLYNERVGNLTIVARDADNLKRVLSQMEKIVRTTWSNPPSQGARIVAVTLTSPELFSEWSCRKDNVKTMADRVLLMRAQLKAKLQALGTAGTWDHITEQIGMFSFTGLNPKQVEYMVKERHIYLMASGRINMCGLTSKNIDYVAESIHETVTNVQSVPLIIILRVWSQAVVGLCASGVLSVSTSHEMAQLFRSTEGVELDRDRELMKGEAKGGDSVGTSEREDEDKEGIQQE</sequence>
<reference evidence="17 18" key="1">
    <citation type="submission" date="2020-03" db="EMBL/GenBank/DDBJ databases">
        <title>Dissostichus mawsoni Genome sequencing and assembly.</title>
        <authorList>
            <person name="Park H."/>
        </authorList>
    </citation>
    <scope>NUCLEOTIDE SEQUENCE [LARGE SCALE GENOMIC DNA]</scope>
    <source>
        <strain evidence="17">DM0001</strain>
        <tissue evidence="17">Muscle</tissue>
    </source>
</reference>
<comment type="catalytic activity">
    <reaction evidence="11">
        <text>L-aspartate + 2-oxoglutarate = oxaloacetate + L-glutamate</text>
        <dbReference type="Rhea" id="RHEA:21824"/>
        <dbReference type="ChEBI" id="CHEBI:16452"/>
        <dbReference type="ChEBI" id="CHEBI:16810"/>
        <dbReference type="ChEBI" id="CHEBI:29985"/>
        <dbReference type="ChEBI" id="CHEBI:29991"/>
        <dbReference type="EC" id="2.6.1.1"/>
    </reaction>
    <physiologicalReaction direction="left-to-right" evidence="11">
        <dbReference type="Rhea" id="RHEA:21825"/>
    </physiologicalReaction>
</comment>
<dbReference type="InterPro" id="IPR004838">
    <property type="entry name" value="NHTrfase_class1_PyrdxlP-BS"/>
</dbReference>
<evidence type="ECO:0000256" key="3">
    <source>
        <dbReference type="ARBA" id="ARBA00007441"/>
    </source>
</evidence>
<evidence type="ECO:0000256" key="1">
    <source>
        <dbReference type="ARBA" id="ARBA00001933"/>
    </source>
</evidence>
<dbReference type="PRINTS" id="PR00799">
    <property type="entry name" value="TRANSAMINASE"/>
</dbReference>
<evidence type="ECO:0000256" key="4">
    <source>
        <dbReference type="ARBA" id="ARBA00011738"/>
    </source>
</evidence>
<comment type="cofactor">
    <cofactor evidence="1">
        <name>pyridoxal 5'-phosphate</name>
        <dbReference type="ChEBI" id="CHEBI:597326"/>
    </cofactor>
</comment>
<dbReference type="NCBIfam" id="NF006719">
    <property type="entry name" value="PRK09257.1"/>
    <property type="match status" value="1"/>
</dbReference>
<evidence type="ECO:0000313" key="17">
    <source>
        <dbReference type="EMBL" id="KAF3842099.1"/>
    </source>
</evidence>
<comment type="similarity">
    <text evidence="3">Belongs to the class-I pyridoxal-phosphate-dependent aminotransferase family.</text>
</comment>
<evidence type="ECO:0000256" key="9">
    <source>
        <dbReference type="ARBA" id="ARBA00022898"/>
    </source>
</evidence>
<keyword evidence="6 14" id="KW-0032">Aminotransferase</keyword>
<dbReference type="InterPro" id="IPR015422">
    <property type="entry name" value="PyrdxlP-dep_Trfase_small"/>
</dbReference>
<evidence type="ECO:0000256" key="2">
    <source>
        <dbReference type="ARBA" id="ARBA00004496"/>
    </source>
</evidence>
<dbReference type="CDD" id="cd00609">
    <property type="entry name" value="AAT_like"/>
    <property type="match status" value="1"/>
</dbReference>
<feature type="domain" description="Aminotransferase class I/classII large" evidence="16">
    <location>
        <begin position="201"/>
        <end position="577"/>
    </location>
</feature>
<proteinExistence type="inferred from homology"/>
<dbReference type="OrthoDB" id="6752799at2759"/>
<evidence type="ECO:0000313" key="18">
    <source>
        <dbReference type="Proteomes" id="UP000518266"/>
    </source>
</evidence>
<comment type="catalytic activity">
    <reaction evidence="10">
        <text>(2S)-2-aminobutanoate + 2-oxoglutarate = 2-oxobutanoate + L-glutamate</text>
        <dbReference type="Rhea" id="RHEA:70223"/>
        <dbReference type="ChEBI" id="CHEBI:16763"/>
        <dbReference type="ChEBI" id="CHEBI:16810"/>
        <dbReference type="ChEBI" id="CHEBI:29985"/>
        <dbReference type="ChEBI" id="CHEBI:74359"/>
    </reaction>
    <physiologicalReaction direction="right-to-left" evidence="10">
        <dbReference type="Rhea" id="RHEA:70225"/>
    </physiologicalReaction>
</comment>
<evidence type="ECO:0000256" key="13">
    <source>
        <dbReference type="ARBA" id="ARBA00049350"/>
    </source>
</evidence>
<dbReference type="GO" id="GO:0004069">
    <property type="term" value="F:L-aspartate:2-oxoglutarate aminotransferase activity"/>
    <property type="evidence" value="ECO:0007669"/>
    <property type="project" value="UniProtKB-EC"/>
</dbReference>
<organism evidence="17 18">
    <name type="scientific">Dissostichus mawsoni</name>
    <name type="common">Antarctic cod</name>
    <dbReference type="NCBI Taxonomy" id="36200"/>
    <lineage>
        <taxon>Eukaryota</taxon>
        <taxon>Metazoa</taxon>
        <taxon>Chordata</taxon>
        <taxon>Craniata</taxon>
        <taxon>Vertebrata</taxon>
        <taxon>Euteleostomi</taxon>
        <taxon>Actinopterygii</taxon>
        <taxon>Neopterygii</taxon>
        <taxon>Teleostei</taxon>
        <taxon>Neoteleostei</taxon>
        <taxon>Acanthomorphata</taxon>
        <taxon>Eupercaria</taxon>
        <taxon>Perciformes</taxon>
        <taxon>Notothenioidei</taxon>
        <taxon>Nototheniidae</taxon>
        <taxon>Dissostichus</taxon>
    </lineage>
</organism>
<evidence type="ECO:0000256" key="5">
    <source>
        <dbReference type="ARBA" id="ARBA00022490"/>
    </source>
</evidence>
<evidence type="ECO:0000259" key="16">
    <source>
        <dbReference type="Pfam" id="PF00155"/>
    </source>
</evidence>
<comment type="subunit">
    <text evidence="4 14">Homodimer.</text>
</comment>
<name>A0A7J5XZT4_DISMA</name>
<dbReference type="FunFam" id="3.40.640.10:FF:000044">
    <property type="entry name" value="Aspartate aminotransferase"/>
    <property type="match status" value="1"/>
</dbReference>
<feature type="compositionally biased region" description="Basic and acidic residues" evidence="15">
    <location>
        <begin position="632"/>
        <end position="642"/>
    </location>
</feature>
<evidence type="ECO:0000256" key="7">
    <source>
        <dbReference type="ARBA" id="ARBA00022605"/>
    </source>
</evidence>
<keyword evidence="5" id="KW-0963">Cytoplasm</keyword>
<evidence type="ECO:0000256" key="15">
    <source>
        <dbReference type="SAM" id="MobiDB-lite"/>
    </source>
</evidence>
<comment type="catalytic activity">
    <reaction evidence="13">
        <text>L-cysteine + 2-oxoglutarate = 2-oxo-3-sulfanylpropanoate + L-glutamate</text>
        <dbReference type="Rhea" id="RHEA:17441"/>
        <dbReference type="ChEBI" id="CHEBI:16810"/>
        <dbReference type="ChEBI" id="CHEBI:29985"/>
        <dbReference type="ChEBI" id="CHEBI:35235"/>
        <dbReference type="ChEBI" id="CHEBI:57678"/>
        <dbReference type="EC" id="2.6.1.3"/>
    </reaction>
    <physiologicalReaction direction="left-to-right" evidence="13">
        <dbReference type="Rhea" id="RHEA:17442"/>
    </physiologicalReaction>
</comment>
<dbReference type="PROSITE" id="PS00105">
    <property type="entry name" value="AA_TRANSFER_CLASS_1"/>
    <property type="match status" value="1"/>
</dbReference>
<dbReference type="InterPro" id="IPR015421">
    <property type="entry name" value="PyrdxlP-dep_Trfase_major"/>
</dbReference>
<dbReference type="SUPFAM" id="SSF53383">
    <property type="entry name" value="PLP-dependent transferases"/>
    <property type="match status" value="1"/>
</dbReference>
<comment type="subcellular location">
    <subcellularLocation>
        <location evidence="2">Cytoplasm</location>
    </subcellularLocation>
</comment>
<dbReference type="GO" id="GO:0005829">
    <property type="term" value="C:cytosol"/>
    <property type="evidence" value="ECO:0007669"/>
    <property type="project" value="TreeGrafter"/>
</dbReference>
<dbReference type="GO" id="GO:0047801">
    <property type="term" value="F:L-cysteine transaminase activity"/>
    <property type="evidence" value="ECO:0007669"/>
    <property type="project" value="UniProtKB-EC"/>
</dbReference>
<comment type="catalytic activity">
    <reaction evidence="12">
        <text>3-sulfino-L-alanine + 2-oxoglutarate = 3-sulfinopyruvate + L-glutamate</text>
        <dbReference type="Rhea" id="RHEA:70295"/>
        <dbReference type="ChEBI" id="CHEBI:16810"/>
        <dbReference type="ChEBI" id="CHEBI:29985"/>
        <dbReference type="ChEBI" id="CHEBI:61085"/>
        <dbReference type="ChEBI" id="CHEBI:140699"/>
    </reaction>
    <physiologicalReaction direction="right-to-left" evidence="12">
        <dbReference type="Rhea" id="RHEA:70297"/>
    </physiologicalReaction>
</comment>
<keyword evidence="9" id="KW-0663">Pyridoxal phosphate</keyword>
<evidence type="ECO:0000256" key="8">
    <source>
        <dbReference type="ARBA" id="ARBA00022679"/>
    </source>
</evidence>
<keyword evidence="18" id="KW-1185">Reference proteome</keyword>
<comment type="caution">
    <text evidence="17">The sequence shown here is derived from an EMBL/GenBank/DDBJ whole genome shotgun (WGS) entry which is preliminary data.</text>
</comment>
<dbReference type="InterPro" id="IPR004839">
    <property type="entry name" value="Aminotransferase_I/II_large"/>
</dbReference>
<evidence type="ECO:0000256" key="10">
    <source>
        <dbReference type="ARBA" id="ARBA00036027"/>
    </source>
</evidence>
<feature type="region of interest" description="Disordered" evidence="15">
    <location>
        <begin position="632"/>
        <end position="662"/>
    </location>
</feature>
<evidence type="ECO:0000256" key="12">
    <source>
        <dbReference type="ARBA" id="ARBA00048761"/>
    </source>
</evidence>
<keyword evidence="8 14" id="KW-0808">Transferase</keyword>
<keyword evidence="7" id="KW-0028">Amino-acid biosynthesis</keyword>
<dbReference type="InterPro" id="IPR000796">
    <property type="entry name" value="Asp_trans"/>
</dbReference>
<dbReference type="EMBL" id="JAAKFY010000019">
    <property type="protein sequence ID" value="KAF3842099.1"/>
    <property type="molecule type" value="Genomic_DNA"/>
</dbReference>
<dbReference type="EC" id="2.6.1.1" evidence="14"/>
<dbReference type="Pfam" id="PF00155">
    <property type="entry name" value="Aminotran_1_2"/>
    <property type="match status" value="1"/>
</dbReference>
<dbReference type="InterPro" id="IPR015424">
    <property type="entry name" value="PyrdxlP-dep_Trfase"/>
</dbReference>
<dbReference type="Gene3D" id="3.40.640.10">
    <property type="entry name" value="Type I PLP-dependent aspartate aminotransferase-like (Major domain)"/>
    <property type="match status" value="1"/>
</dbReference>
<evidence type="ECO:0000256" key="11">
    <source>
        <dbReference type="ARBA" id="ARBA00048507"/>
    </source>
</evidence>
<evidence type="ECO:0000256" key="6">
    <source>
        <dbReference type="ARBA" id="ARBA00022576"/>
    </source>
</evidence>
<accession>A0A7J5XZT4</accession>
<dbReference type="GO" id="GO:0006532">
    <property type="term" value="P:aspartate biosynthetic process"/>
    <property type="evidence" value="ECO:0007669"/>
    <property type="project" value="TreeGrafter"/>
</dbReference>
<dbReference type="PANTHER" id="PTHR11879">
    <property type="entry name" value="ASPARTATE AMINOTRANSFERASE"/>
    <property type="match status" value="1"/>
</dbReference>
<dbReference type="GO" id="GO:0030170">
    <property type="term" value="F:pyridoxal phosphate binding"/>
    <property type="evidence" value="ECO:0007669"/>
    <property type="project" value="InterPro"/>
</dbReference>
<protein>
    <recommendedName>
        <fullName evidence="14">Aspartate aminotransferase</fullName>
        <ecNumber evidence="14">2.6.1.1</ecNumber>
    </recommendedName>
</protein>
<dbReference type="Gene3D" id="3.90.1150.10">
    <property type="entry name" value="Aspartate Aminotransferase, domain 1"/>
    <property type="match status" value="1"/>
</dbReference>
<dbReference type="AlphaFoldDB" id="A0A7J5XZT4"/>
<comment type="miscellaneous">
    <text evidence="14">In eukaryotes there are cytoplasmic, mitochondrial and chloroplastic isozymes.</text>
</comment>
<gene>
    <name evidence="17" type="ORF">F7725_024050</name>
</gene>
<dbReference type="Proteomes" id="UP000518266">
    <property type="component" value="Unassembled WGS sequence"/>
</dbReference>
<evidence type="ECO:0000256" key="14">
    <source>
        <dbReference type="RuleBase" id="RU000480"/>
    </source>
</evidence>
<dbReference type="FunFam" id="3.90.1150.10:FF:000001">
    <property type="entry name" value="Aspartate aminotransferase"/>
    <property type="match status" value="1"/>
</dbReference>
<dbReference type="PANTHER" id="PTHR11879:SF38">
    <property type="entry name" value="ASPARTATE AMINOTRANSFERASE"/>
    <property type="match status" value="1"/>
</dbReference>